<proteinExistence type="inferred from homology"/>
<dbReference type="InterPro" id="IPR051601">
    <property type="entry name" value="Serine_prot/Carboxylest_S33"/>
</dbReference>
<feature type="chain" id="PRO_5037552966" evidence="3">
    <location>
        <begin position="26"/>
        <end position="472"/>
    </location>
</feature>
<accession>A0A919RDS3</accession>
<dbReference type="AlphaFoldDB" id="A0A919RDS3"/>
<feature type="domain" description="AB hydrolase-1" evidence="4">
    <location>
        <begin position="100"/>
        <end position="442"/>
    </location>
</feature>
<feature type="signal peptide" evidence="3">
    <location>
        <begin position="1"/>
        <end position="25"/>
    </location>
</feature>
<sequence>MKKTITTVLCAGLLATLAAASPAAAKEGLSWRDCGDGLQCAELQVPVHWGDPRGKEITLGLAKLPAKDPATRKGTLFINMGGPAQQISVLRQTKDSFADLTQWFDVVTSDPRGFEASTEVKCPTSYPIPEDVEWVMPDRATYEAYRADNRRFGEGCAEAAGPLAGRLNSWQVVRDMDAIRGALGEAKLNYFGNSYGTVVGQIYAGTFPDRVGRMYLDSVLDHTDTSWIDWLTPQAKTQEGNLRRFAAWCAGTASCALHGKDLLKVWDEVMARAARRPIPAPGAGAKVTVRDTLIASRSPVAFESAWPGLAKALAGAHAGDATLFAKFPAGAPDPALSRVMYCADFPYPTKYREVKGLERRLRAVAPRIGWTSAWVMAMHCGGLPKTTTYPPRPINPRGLPPILVANGDYDHATPPAHGRRVAAALKSARYLPAKGGHALYWSGHPCVRKHVNTYLTTGNLPAKGTTCGPASS</sequence>
<dbReference type="GO" id="GO:0016787">
    <property type="term" value="F:hydrolase activity"/>
    <property type="evidence" value="ECO:0007669"/>
    <property type="project" value="UniProtKB-KW"/>
</dbReference>
<dbReference type="Pfam" id="PF00561">
    <property type="entry name" value="Abhydrolase_1"/>
    <property type="match status" value="1"/>
</dbReference>
<evidence type="ECO:0000259" key="4">
    <source>
        <dbReference type="Pfam" id="PF00561"/>
    </source>
</evidence>
<keyword evidence="6" id="KW-1185">Reference proteome</keyword>
<dbReference type="InterPro" id="IPR029058">
    <property type="entry name" value="AB_hydrolase_fold"/>
</dbReference>
<dbReference type="EMBL" id="BOOW01000006">
    <property type="protein sequence ID" value="GII90569.1"/>
    <property type="molecule type" value="Genomic_DNA"/>
</dbReference>
<evidence type="ECO:0000256" key="2">
    <source>
        <dbReference type="ARBA" id="ARBA00022801"/>
    </source>
</evidence>
<dbReference type="RefSeq" id="WP_204021060.1">
    <property type="nucleotide sequence ID" value="NZ_BOOW01000006.1"/>
</dbReference>
<evidence type="ECO:0000256" key="3">
    <source>
        <dbReference type="SAM" id="SignalP"/>
    </source>
</evidence>
<name>A0A919RDS3_9ACTN</name>
<evidence type="ECO:0000256" key="1">
    <source>
        <dbReference type="ARBA" id="ARBA00010088"/>
    </source>
</evidence>
<dbReference type="InterPro" id="IPR000073">
    <property type="entry name" value="AB_hydrolase_1"/>
</dbReference>
<dbReference type="PANTHER" id="PTHR43248">
    <property type="entry name" value="2-SUCCINYL-6-HYDROXY-2,4-CYCLOHEXADIENE-1-CARBOXYLATE SYNTHASE"/>
    <property type="match status" value="1"/>
</dbReference>
<gene>
    <name evidence="5" type="ORF">Ssi02_08000</name>
</gene>
<reference evidence="5" key="1">
    <citation type="submission" date="2021-01" db="EMBL/GenBank/DDBJ databases">
        <title>Whole genome shotgun sequence of Sinosporangium siamense NBRC 109515.</title>
        <authorList>
            <person name="Komaki H."/>
            <person name="Tamura T."/>
        </authorList>
    </citation>
    <scope>NUCLEOTIDE SEQUENCE</scope>
    <source>
        <strain evidence="5">NBRC 109515</strain>
    </source>
</reference>
<evidence type="ECO:0000313" key="6">
    <source>
        <dbReference type="Proteomes" id="UP000606172"/>
    </source>
</evidence>
<keyword evidence="2" id="KW-0378">Hydrolase</keyword>
<dbReference type="Proteomes" id="UP000606172">
    <property type="component" value="Unassembled WGS sequence"/>
</dbReference>
<comment type="caution">
    <text evidence="5">The sequence shown here is derived from an EMBL/GenBank/DDBJ whole genome shotgun (WGS) entry which is preliminary data.</text>
</comment>
<dbReference type="SUPFAM" id="SSF53474">
    <property type="entry name" value="alpha/beta-Hydrolases"/>
    <property type="match status" value="1"/>
</dbReference>
<dbReference type="PANTHER" id="PTHR43248:SF25">
    <property type="entry name" value="AB HYDROLASE-1 DOMAIN-CONTAINING PROTEIN-RELATED"/>
    <property type="match status" value="1"/>
</dbReference>
<keyword evidence="3" id="KW-0732">Signal</keyword>
<protein>
    <submittedName>
        <fullName evidence="5">Peptidase</fullName>
    </submittedName>
</protein>
<organism evidence="5 6">
    <name type="scientific">Sinosporangium siamense</name>
    <dbReference type="NCBI Taxonomy" id="1367973"/>
    <lineage>
        <taxon>Bacteria</taxon>
        <taxon>Bacillati</taxon>
        <taxon>Actinomycetota</taxon>
        <taxon>Actinomycetes</taxon>
        <taxon>Streptosporangiales</taxon>
        <taxon>Streptosporangiaceae</taxon>
        <taxon>Sinosporangium</taxon>
    </lineage>
</organism>
<evidence type="ECO:0000313" key="5">
    <source>
        <dbReference type="EMBL" id="GII90569.1"/>
    </source>
</evidence>
<comment type="similarity">
    <text evidence="1">Belongs to the peptidase S33 family.</text>
</comment>
<dbReference type="Gene3D" id="3.40.50.1820">
    <property type="entry name" value="alpha/beta hydrolase"/>
    <property type="match status" value="2"/>
</dbReference>